<accession>A0A8H5G6F9</accession>
<gene>
    <name evidence="2" type="ORF">D9756_003231</name>
</gene>
<evidence type="ECO:0000313" key="2">
    <source>
        <dbReference type="EMBL" id="KAF5359263.1"/>
    </source>
</evidence>
<dbReference type="Pfam" id="PF06884">
    <property type="entry name" value="DUF1264"/>
    <property type="match status" value="1"/>
</dbReference>
<dbReference type="Proteomes" id="UP000559027">
    <property type="component" value="Unassembled WGS sequence"/>
</dbReference>
<name>A0A8H5G6F9_9AGAR</name>
<evidence type="ECO:0000313" key="3">
    <source>
        <dbReference type="Proteomes" id="UP000559027"/>
    </source>
</evidence>
<reference evidence="2 3" key="1">
    <citation type="journal article" date="2020" name="ISME J.">
        <title>Uncovering the hidden diversity of litter-decomposition mechanisms in mushroom-forming fungi.</title>
        <authorList>
            <person name="Floudas D."/>
            <person name="Bentzer J."/>
            <person name="Ahren D."/>
            <person name="Johansson T."/>
            <person name="Persson P."/>
            <person name="Tunlid A."/>
        </authorList>
    </citation>
    <scope>NUCLEOTIDE SEQUENCE [LARGE SCALE GENOMIC DNA]</scope>
    <source>
        <strain evidence="2 3">CBS 146.42</strain>
    </source>
</reference>
<keyword evidence="3" id="KW-1185">Reference proteome</keyword>
<comment type="similarity">
    <text evidence="1">Belongs to the OBAP family.</text>
</comment>
<dbReference type="EMBL" id="JAACJO010000004">
    <property type="protein sequence ID" value="KAF5359263.1"/>
    <property type="molecule type" value="Genomic_DNA"/>
</dbReference>
<organism evidence="2 3">
    <name type="scientific">Leucocoprinus leucothites</name>
    <dbReference type="NCBI Taxonomy" id="201217"/>
    <lineage>
        <taxon>Eukaryota</taxon>
        <taxon>Fungi</taxon>
        <taxon>Dikarya</taxon>
        <taxon>Basidiomycota</taxon>
        <taxon>Agaricomycotina</taxon>
        <taxon>Agaricomycetes</taxon>
        <taxon>Agaricomycetidae</taxon>
        <taxon>Agaricales</taxon>
        <taxon>Agaricineae</taxon>
        <taxon>Agaricaceae</taxon>
        <taxon>Leucocoprinus</taxon>
    </lineage>
</organism>
<protein>
    <submittedName>
        <fullName evidence="2">Uncharacterized protein</fullName>
    </submittedName>
</protein>
<comment type="caution">
    <text evidence="2">The sequence shown here is derived from an EMBL/GenBank/DDBJ whole genome shotgun (WGS) entry which is preliminary data.</text>
</comment>
<dbReference type="PANTHER" id="PTHR31360">
    <property type="match status" value="1"/>
</dbReference>
<dbReference type="OrthoDB" id="1901244at2759"/>
<dbReference type="AlphaFoldDB" id="A0A8H5G6F9"/>
<proteinExistence type="inferred from homology"/>
<dbReference type="PANTHER" id="PTHR31360:SF0">
    <property type="entry name" value="OIL BODY-ASSOCIATED PROTEIN 1B"/>
    <property type="match status" value="1"/>
</dbReference>
<sequence>MRLRVSSLVSTVVDVYPIYQLGLGAVVDIAEQPAMLELQKTYGKTIHTWAVDVSPDLPLGPPSLMASYTSDEQVPVAMVKARDDRLGVSTEAQRKHRQSYLPKYDKHREADQWEKSGKGIQFIADEVELT</sequence>
<evidence type="ECO:0000256" key="1">
    <source>
        <dbReference type="ARBA" id="ARBA00009740"/>
    </source>
</evidence>
<dbReference type="InterPro" id="IPR010686">
    <property type="entry name" value="OBAP-like"/>
</dbReference>